<evidence type="ECO:0000259" key="2">
    <source>
        <dbReference type="PROSITE" id="PS51192"/>
    </source>
</evidence>
<dbReference type="PROSITE" id="PS51194">
    <property type="entry name" value="HELICASE_CTER"/>
    <property type="match status" value="1"/>
</dbReference>
<protein>
    <recommendedName>
        <fullName evidence="6">SWI/SNF-related matrix-associated actin-dependent regulator 1 of chromatin subfamily A</fullName>
    </recommendedName>
</protein>
<evidence type="ECO:0000313" key="4">
    <source>
        <dbReference type="EMBL" id="GAA4338672.1"/>
    </source>
</evidence>
<sequence>MSIPVLTDYTIPDLPELDVSIPLKIDPRPYQARGIAYGIQKECFINGDDMGLGKTFQSIATITALKAFPCLVICPSGVKENWRREWQKFTKVKAIVLEDSVKNNFMEYYRAGMAQVFIVNYESVRKYFIDSIAPVKSGERFKVSDVNVKTKVVDMFKSAIVDEIHKLKDFTTQNYKFTRSITKRLPVVIGLTGTMFVNTPWDLAAQLMIINRMQYFGGFAFFKQRYCAGPQKASNLRELNVLLNRVCYFRRNKSDPEIKKYLPDKARQIVMCDLDAKHRKEYQQAVNNLKGYLKQYKSASEETVEQSMKGEVMVRIGILKNISARGKLQDAFNFINDLISQGQKVVVFCNLLDVVDQIQAKYKNSVRITGGQDGKEKQAAIDKFRSDPKIMVIACTIKAAGTGVDGLQDVSSNACFIELGWHSAIMDQAEDRCYRSGQHKNVMCTYFLGKDTIDEWNYKLIETKRELGSTITGAENNVDVSIISDVMNLFT</sequence>
<reference evidence="5" key="1">
    <citation type="journal article" date="2019" name="Int. J. Syst. Evol. Microbiol.">
        <title>The Global Catalogue of Microorganisms (GCM) 10K type strain sequencing project: providing services to taxonomists for standard genome sequencing and annotation.</title>
        <authorList>
            <consortium name="The Broad Institute Genomics Platform"/>
            <consortium name="The Broad Institute Genome Sequencing Center for Infectious Disease"/>
            <person name="Wu L."/>
            <person name="Ma J."/>
        </authorList>
    </citation>
    <scope>NUCLEOTIDE SEQUENCE [LARGE SCALE GENOMIC DNA]</scope>
    <source>
        <strain evidence="5">JCM 17705</strain>
    </source>
</reference>
<feature type="domain" description="Helicase ATP-binding" evidence="2">
    <location>
        <begin position="35"/>
        <end position="213"/>
    </location>
</feature>
<dbReference type="InterPro" id="IPR000330">
    <property type="entry name" value="SNF2_N"/>
</dbReference>
<dbReference type="SUPFAM" id="SSF52540">
    <property type="entry name" value="P-loop containing nucleoside triphosphate hydrolases"/>
    <property type="match status" value="2"/>
</dbReference>
<dbReference type="Gene3D" id="3.40.50.300">
    <property type="entry name" value="P-loop containing nucleotide triphosphate hydrolases"/>
    <property type="match status" value="1"/>
</dbReference>
<feature type="domain" description="Helicase C-terminal" evidence="3">
    <location>
        <begin position="327"/>
        <end position="479"/>
    </location>
</feature>
<dbReference type="Pfam" id="PF00176">
    <property type="entry name" value="SNF2-rel_dom"/>
    <property type="match status" value="1"/>
</dbReference>
<dbReference type="PANTHER" id="PTHR45766">
    <property type="entry name" value="DNA ANNEALING HELICASE AND ENDONUCLEASE ZRANB3 FAMILY MEMBER"/>
    <property type="match status" value="1"/>
</dbReference>
<dbReference type="InterPro" id="IPR001650">
    <property type="entry name" value="Helicase_C-like"/>
</dbReference>
<dbReference type="InterPro" id="IPR038718">
    <property type="entry name" value="SNF2-like_sf"/>
</dbReference>
<dbReference type="InterPro" id="IPR027417">
    <property type="entry name" value="P-loop_NTPase"/>
</dbReference>
<accession>A0ABP8HFI9</accession>
<dbReference type="CDD" id="cd18793">
    <property type="entry name" value="SF2_C_SNF"/>
    <property type="match status" value="1"/>
</dbReference>
<keyword evidence="5" id="KW-1185">Reference proteome</keyword>
<gene>
    <name evidence="4" type="ORF">GCM10023149_48800</name>
</gene>
<dbReference type="PROSITE" id="PS51192">
    <property type="entry name" value="HELICASE_ATP_BIND_1"/>
    <property type="match status" value="1"/>
</dbReference>
<dbReference type="InterPro" id="IPR014001">
    <property type="entry name" value="Helicase_ATP-bd"/>
</dbReference>
<dbReference type="RefSeq" id="WP_345213831.1">
    <property type="nucleotide sequence ID" value="NZ_BAABFT010000021.1"/>
</dbReference>
<evidence type="ECO:0000256" key="1">
    <source>
        <dbReference type="ARBA" id="ARBA00022801"/>
    </source>
</evidence>
<dbReference type="SMART" id="SM00487">
    <property type="entry name" value="DEXDc"/>
    <property type="match status" value="1"/>
</dbReference>
<keyword evidence="1" id="KW-0378">Hydrolase</keyword>
<dbReference type="EMBL" id="BAABFT010000021">
    <property type="protein sequence ID" value="GAA4338672.1"/>
    <property type="molecule type" value="Genomic_DNA"/>
</dbReference>
<evidence type="ECO:0000259" key="3">
    <source>
        <dbReference type="PROSITE" id="PS51194"/>
    </source>
</evidence>
<name>A0ABP8HFI9_9SPHI</name>
<evidence type="ECO:0008006" key="6">
    <source>
        <dbReference type="Google" id="ProtNLM"/>
    </source>
</evidence>
<dbReference type="InterPro" id="IPR049730">
    <property type="entry name" value="SNF2/RAD54-like_C"/>
</dbReference>
<dbReference type="Pfam" id="PF00271">
    <property type="entry name" value="Helicase_C"/>
    <property type="match status" value="1"/>
</dbReference>
<dbReference type="PANTHER" id="PTHR45766:SF6">
    <property type="entry name" value="SWI_SNF-RELATED MATRIX-ASSOCIATED ACTIN-DEPENDENT REGULATOR OF CHROMATIN SUBFAMILY A-LIKE PROTEIN 1"/>
    <property type="match status" value="1"/>
</dbReference>
<evidence type="ECO:0000313" key="5">
    <source>
        <dbReference type="Proteomes" id="UP001500582"/>
    </source>
</evidence>
<dbReference type="Gene3D" id="3.40.50.10810">
    <property type="entry name" value="Tandem AAA-ATPase domain"/>
    <property type="match status" value="1"/>
</dbReference>
<comment type="caution">
    <text evidence="4">The sequence shown here is derived from an EMBL/GenBank/DDBJ whole genome shotgun (WGS) entry which is preliminary data.</text>
</comment>
<proteinExistence type="predicted"/>
<dbReference type="Proteomes" id="UP001500582">
    <property type="component" value="Unassembled WGS sequence"/>
</dbReference>
<organism evidence="4 5">
    <name type="scientific">Mucilaginibacter gynuensis</name>
    <dbReference type="NCBI Taxonomy" id="1302236"/>
    <lineage>
        <taxon>Bacteria</taxon>
        <taxon>Pseudomonadati</taxon>
        <taxon>Bacteroidota</taxon>
        <taxon>Sphingobacteriia</taxon>
        <taxon>Sphingobacteriales</taxon>
        <taxon>Sphingobacteriaceae</taxon>
        <taxon>Mucilaginibacter</taxon>
    </lineage>
</organism>